<accession>A0AAW1R6A6</accession>
<feature type="compositionally biased region" description="Low complexity" evidence="7">
    <location>
        <begin position="312"/>
        <end position="328"/>
    </location>
</feature>
<evidence type="ECO:0000256" key="4">
    <source>
        <dbReference type="ARBA" id="ARBA00022777"/>
    </source>
</evidence>
<dbReference type="Pfam" id="PF00564">
    <property type="entry name" value="PB1"/>
    <property type="match status" value="1"/>
</dbReference>
<feature type="region of interest" description="Disordered" evidence="7">
    <location>
        <begin position="141"/>
        <end position="175"/>
    </location>
</feature>
<evidence type="ECO:0000313" key="10">
    <source>
        <dbReference type="Proteomes" id="UP001489004"/>
    </source>
</evidence>
<dbReference type="Gene3D" id="1.10.510.10">
    <property type="entry name" value="Transferase(Phosphotransferase) domain 1"/>
    <property type="match status" value="1"/>
</dbReference>
<dbReference type="InterPro" id="IPR017441">
    <property type="entry name" value="Protein_kinase_ATP_BS"/>
</dbReference>
<keyword evidence="2" id="KW-0808">Transferase</keyword>
<protein>
    <recommendedName>
        <fullName evidence="8">Protein kinase domain-containing protein</fullName>
    </recommendedName>
</protein>
<dbReference type="InterPro" id="IPR008271">
    <property type="entry name" value="Ser/Thr_kinase_AS"/>
</dbReference>
<dbReference type="GO" id="GO:0004674">
    <property type="term" value="F:protein serine/threonine kinase activity"/>
    <property type="evidence" value="ECO:0007669"/>
    <property type="project" value="UniProtKB-KW"/>
</dbReference>
<evidence type="ECO:0000256" key="2">
    <source>
        <dbReference type="ARBA" id="ARBA00022679"/>
    </source>
</evidence>
<evidence type="ECO:0000256" key="6">
    <source>
        <dbReference type="PROSITE-ProRule" id="PRU10141"/>
    </source>
</evidence>
<evidence type="ECO:0000256" key="7">
    <source>
        <dbReference type="SAM" id="MobiDB-lite"/>
    </source>
</evidence>
<dbReference type="InterPro" id="IPR000719">
    <property type="entry name" value="Prot_kinase_dom"/>
</dbReference>
<dbReference type="Proteomes" id="UP001489004">
    <property type="component" value="Unassembled WGS sequence"/>
</dbReference>
<feature type="compositionally biased region" description="Low complexity" evidence="7">
    <location>
        <begin position="162"/>
        <end position="175"/>
    </location>
</feature>
<dbReference type="SUPFAM" id="SSF56112">
    <property type="entry name" value="Protein kinase-like (PK-like)"/>
    <property type="match status" value="1"/>
</dbReference>
<dbReference type="PRINTS" id="PR00109">
    <property type="entry name" value="TYRKINASE"/>
</dbReference>
<dbReference type="SUPFAM" id="SSF54277">
    <property type="entry name" value="CAD &amp; PB1 domains"/>
    <property type="match status" value="1"/>
</dbReference>
<comment type="caution">
    <text evidence="9">The sequence shown here is derived from an EMBL/GenBank/DDBJ whole genome shotgun (WGS) entry which is preliminary data.</text>
</comment>
<dbReference type="PROSITE" id="PS00108">
    <property type="entry name" value="PROTEIN_KINASE_ST"/>
    <property type="match status" value="1"/>
</dbReference>
<dbReference type="CDD" id="cd13999">
    <property type="entry name" value="STKc_MAP3K-like"/>
    <property type="match status" value="1"/>
</dbReference>
<evidence type="ECO:0000313" key="9">
    <source>
        <dbReference type="EMBL" id="KAK9829327.1"/>
    </source>
</evidence>
<evidence type="ECO:0000259" key="8">
    <source>
        <dbReference type="PROSITE" id="PS50011"/>
    </source>
</evidence>
<sequence>MSDATGEKVRLRISFGGKFVQGPDGKFAYKNGESHVDSVPTHWKYAELMHRLCEKVNGGVSLKWQQPGDDLAPDDLISVKDDDDVQEMFDEYWRSLRLPGTPVKSFRIRVYLFPAEEEELTAEELQEGTVFFRSSSADRMGRSEVSGSRAMSRSNMTDGHSSHGSNVSSLSTGTASNGAAASVATRFYSAVNPKSEQHEAAEEAVLEMHAQEMLNNVMIAHERYQVFQLPDGRVLSPRGLLLPAPGSHFAPQTGDRTDDRAPYQTATTYQTQDPYYHSGDDVGDIAGPLPVLPSHISAFGNDDDDDPPIPDPSLGLGLPPSLGLGQSLAAVPGIPGVRGSGRQNQSGRAGNGNGAMGGAGAAEFQSAGPRLPSHISVFGDDLDGEESGGEGLGLGLGSAGRGGGGRGSAVLAGGVVSHALESIGEEENDNNKQAPSGMRSIVMAEMMEARVGVDATIVRAGSDQGGLQKVPSGGSMTSLSHHVHRVPKDEVKVLGRIGEGAFGEVSLATSAIFGKVAVKWLKPGKVERHSASFWREADMLASLNHPNVLRFYGVVVESPAEPNVIGIMTEFMRGGSLAQALRNGIQFVPMKLRAELALNAVNGLAYLHEMKIVHFDLKPDNLLLDGVLCANFAAPTMKVADFGLSKHKWKSYVSGVRDLRGTLPYMAPELVSDPDRVSEKADVWSLGMVLWEMLTLEVPFQHLTPQQIIAGLMVGNLQPEVPDWCEPEWRGLMEACWEVNPTGRPAFRDLAGHLEKIIEAAG</sequence>
<dbReference type="PROSITE" id="PS50011">
    <property type="entry name" value="PROTEIN_KINASE_DOM"/>
    <property type="match status" value="1"/>
</dbReference>
<reference evidence="9 10" key="1">
    <citation type="journal article" date="2024" name="Nat. Commun.">
        <title>Phylogenomics reveals the evolutionary origins of lichenization in chlorophyte algae.</title>
        <authorList>
            <person name="Puginier C."/>
            <person name="Libourel C."/>
            <person name="Otte J."/>
            <person name="Skaloud P."/>
            <person name="Haon M."/>
            <person name="Grisel S."/>
            <person name="Petersen M."/>
            <person name="Berrin J.G."/>
            <person name="Delaux P.M."/>
            <person name="Dal Grande F."/>
            <person name="Keller J."/>
        </authorList>
    </citation>
    <scope>NUCLEOTIDE SEQUENCE [LARGE SCALE GENOMIC DNA]</scope>
    <source>
        <strain evidence="9 10">SAG 2043</strain>
    </source>
</reference>
<evidence type="ECO:0000256" key="5">
    <source>
        <dbReference type="ARBA" id="ARBA00022840"/>
    </source>
</evidence>
<dbReference type="SMART" id="SM00220">
    <property type="entry name" value="S_TKc"/>
    <property type="match status" value="1"/>
</dbReference>
<dbReference type="PROSITE" id="PS00107">
    <property type="entry name" value="PROTEIN_KINASE_ATP"/>
    <property type="match status" value="1"/>
</dbReference>
<feature type="binding site" evidence="6">
    <location>
        <position position="519"/>
    </location>
    <ligand>
        <name>ATP</name>
        <dbReference type="ChEBI" id="CHEBI:30616"/>
    </ligand>
</feature>
<keyword evidence="10" id="KW-1185">Reference proteome</keyword>
<feature type="region of interest" description="Disordered" evidence="7">
    <location>
        <begin position="267"/>
        <end position="396"/>
    </location>
</feature>
<keyword evidence="3 6" id="KW-0547">Nucleotide-binding</keyword>
<feature type="domain" description="Protein kinase" evidence="8">
    <location>
        <begin position="491"/>
        <end position="758"/>
    </location>
</feature>
<evidence type="ECO:0000256" key="3">
    <source>
        <dbReference type="ARBA" id="ARBA00022741"/>
    </source>
</evidence>
<keyword evidence="4" id="KW-0418">Kinase</keyword>
<dbReference type="InterPro" id="IPR051681">
    <property type="entry name" value="Ser/Thr_Kinases-Pseudokinases"/>
</dbReference>
<evidence type="ECO:0000256" key="1">
    <source>
        <dbReference type="ARBA" id="ARBA00022527"/>
    </source>
</evidence>
<dbReference type="AlphaFoldDB" id="A0AAW1R6A6"/>
<keyword evidence="1" id="KW-0723">Serine/threonine-protein kinase</keyword>
<feature type="compositionally biased region" description="Polar residues" evidence="7">
    <location>
        <begin position="145"/>
        <end position="158"/>
    </location>
</feature>
<dbReference type="InterPro" id="IPR000270">
    <property type="entry name" value="PB1_dom"/>
</dbReference>
<dbReference type="PANTHER" id="PTHR44329">
    <property type="entry name" value="SERINE/THREONINE-PROTEIN KINASE TNNI3K-RELATED"/>
    <property type="match status" value="1"/>
</dbReference>
<keyword evidence="5 6" id="KW-0067">ATP-binding</keyword>
<organism evidence="9 10">
    <name type="scientific">[Myrmecia] bisecta</name>
    <dbReference type="NCBI Taxonomy" id="41462"/>
    <lineage>
        <taxon>Eukaryota</taxon>
        <taxon>Viridiplantae</taxon>
        <taxon>Chlorophyta</taxon>
        <taxon>core chlorophytes</taxon>
        <taxon>Trebouxiophyceae</taxon>
        <taxon>Trebouxiales</taxon>
        <taxon>Trebouxiaceae</taxon>
        <taxon>Myrmecia</taxon>
    </lineage>
</organism>
<dbReference type="InterPro" id="IPR001245">
    <property type="entry name" value="Ser-Thr/Tyr_kinase_cat_dom"/>
</dbReference>
<dbReference type="GO" id="GO:0005524">
    <property type="term" value="F:ATP binding"/>
    <property type="evidence" value="ECO:0007669"/>
    <property type="project" value="UniProtKB-UniRule"/>
</dbReference>
<dbReference type="EMBL" id="JALJOR010000001">
    <property type="protein sequence ID" value="KAK9829327.1"/>
    <property type="molecule type" value="Genomic_DNA"/>
</dbReference>
<gene>
    <name evidence="9" type="ORF">WJX72_005201</name>
</gene>
<feature type="compositionally biased region" description="Low complexity" evidence="7">
    <location>
        <begin position="267"/>
        <end position="276"/>
    </location>
</feature>
<name>A0AAW1R6A6_9CHLO</name>
<dbReference type="PANTHER" id="PTHR44329:SF25">
    <property type="entry name" value="PROTEIN KINASE DOMAIN-CONTAINING PROTEIN"/>
    <property type="match status" value="1"/>
</dbReference>
<proteinExistence type="predicted"/>
<dbReference type="SMART" id="SM00666">
    <property type="entry name" value="PB1"/>
    <property type="match status" value="1"/>
</dbReference>
<dbReference type="InterPro" id="IPR011009">
    <property type="entry name" value="Kinase-like_dom_sf"/>
</dbReference>
<dbReference type="Pfam" id="PF07714">
    <property type="entry name" value="PK_Tyr_Ser-Thr"/>
    <property type="match status" value="1"/>
</dbReference>
<feature type="compositionally biased region" description="Gly residues" evidence="7">
    <location>
        <begin position="349"/>
        <end position="360"/>
    </location>
</feature>